<evidence type="ECO:0000313" key="1">
    <source>
        <dbReference type="EMBL" id="BAY72921.1"/>
    </source>
</evidence>
<dbReference type="AlphaFoldDB" id="A0A1Z4KV73"/>
<evidence type="ECO:0000313" key="2">
    <source>
        <dbReference type="Proteomes" id="UP000217507"/>
    </source>
</evidence>
<name>A0A1Z4KV73_ANAVA</name>
<accession>A0A1Z4KV73</accession>
<proteinExistence type="predicted"/>
<dbReference type="Proteomes" id="UP000217507">
    <property type="component" value="Plasmid Plasmid1 dna"/>
</dbReference>
<keyword evidence="1" id="KW-0614">Plasmid</keyword>
<geneLocation type="plasmid" evidence="1">
    <name>plasmid1</name>
</geneLocation>
<organism evidence="1 2">
    <name type="scientific">Trichormus variabilis NIES-23</name>
    <dbReference type="NCBI Taxonomy" id="1973479"/>
    <lineage>
        <taxon>Bacteria</taxon>
        <taxon>Bacillati</taxon>
        <taxon>Cyanobacteriota</taxon>
        <taxon>Cyanophyceae</taxon>
        <taxon>Nostocales</taxon>
        <taxon>Nostocaceae</taxon>
        <taxon>Trichormus</taxon>
    </lineage>
</organism>
<protein>
    <submittedName>
        <fullName evidence="1">Uncharacterized protein</fullName>
    </submittedName>
</protein>
<dbReference type="EMBL" id="AP018217">
    <property type="protein sequence ID" value="BAY72921.1"/>
    <property type="molecule type" value="Genomic_DNA"/>
</dbReference>
<gene>
    <name evidence="1" type="ORF">NIES23_57490</name>
</gene>
<reference evidence="1 2" key="1">
    <citation type="submission" date="2017-06" db="EMBL/GenBank/DDBJ databases">
        <title>Genome sequencing of cyanobaciteial culture collection at National Institute for Environmental Studies (NIES).</title>
        <authorList>
            <person name="Hirose Y."/>
            <person name="Shimura Y."/>
            <person name="Fujisawa T."/>
            <person name="Nakamura Y."/>
            <person name="Kawachi M."/>
        </authorList>
    </citation>
    <scope>NUCLEOTIDE SEQUENCE [LARGE SCALE GENOMIC DNA]</scope>
    <source>
        <strain evidence="1 2">NIES-23</strain>
        <plasmid evidence="2">Plasmid Plasmid1 dna</plasmid>
    </source>
</reference>
<sequence>MKIYSASVLVLYSDTAGFHYPLLSGINRYSSCQDYLDRAAIPYITKSPTITSKTEKVLINIIEGEISKDGSITHTGGLDHTLYF</sequence>